<feature type="region of interest" description="Disordered" evidence="1">
    <location>
        <begin position="91"/>
        <end position="112"/>
    </location>
</feature>
<gene>
    <name evidence="2" type="ORF">ACH5RR_035441</name>
</gene>
<reference evidence="2 3" key="1">
    <citation type="submission" date="2024-11" db="EMBL/GenBank/DDBJ databases">
        <title>A near-complete genome assembly of Cinchona calisaya.</title>
        <authorList>
            <person name="Lian D.C."/>
            <person name="Zhao X.W."/>
            <person name="Wei L."/>
        </authorList>
    </citation>
    <scope>NUCLEOTIDE SEQUENCE [LARGE SCALE GENOMIC DNA]</scope>
    <source>
        <tissue evidence="2">Nenye</tissue>
    </source>
</reference>
<dbReference type="Proteomes" id="UP001630127">
    <property type="component" value="Unassembled WGS sequence"/>
</dbReference>
<organism evidence="2 3">
    <name type="scientific">Cinchona calisaya</name>
    <dbReference type="NCBI Taxonomy" id="153742"/>
    <lineage>
        <taxon>Eukaryota</taxon>
        <taxon>Viridiplantae</taxon>
        <taxon>Streptophyta</taxon>
        <taxon>Embryophyta</taxon>
        <taxon>Tracheophyta</taxon>
        <taxon>Spermatophyta</taxon>
        <taxon>Magnoliopsida</taxon>
        <taxon>eudicotyledons</taxon>
        <taxon>Gunneridae</taxon>
        <taxon>Pentapetalae</taxon>
        <taxon>asterids</taxon>
        <taxon>lamiids</taxon>
        <taxon>Gentianales</taxon>
        <taxon>Rubiaceae</taxon>
        <taxon>Cinchonoideae</taxon>
        <taxon>Cinchoneae</taxon>
        <taxon>Cinchona</taxon>
    </lineage>
</organism>
<keyword evidence="3" id="KW-1185">Reference proteome</keyword>
<evidence type="ECO:0000313" key="2">
    <source>
        <dbReference type="EMBL" id="KAL3500992.1"/>
    </source>
</evidence>
<evidence type="ECO:0000313" key="3">
    <source>
        <dbReference type="Proteomes" id="UP001630127"/>
    </source>
</evidence>
<feature type="compositionally biased region" description="Low complexity" evidence="1">
    <location>
        <begin position="98"/>
        <end position="109"/>
    </location>
</feature>
<proteinExistence type="predicted"/>
<comment type="caution">
    <text evidence="2">The sequence shown here is derived from an EMBL/GenBank/DDBJ whole genome shotgun (WGS) entry which is preliminary data.</text>
</comment>
<dbReference type="EMBL" id="JBJUIK010000015">
    <property type="protein sequence ID" value="KAL3500992.1"/>
    <property type="molecule type" value="Genomic_DNA"/>
</dbReference>
<accession>A0ABD2Y3J4</accession>
<dbReference type="AlphaFoldDB" id="A0ABD2Y3J4"/>
<name>A0ABD2Y3J4_9GENT</name>
<protein>
    <submittedName>
        <fullName evidence="2">Uncharacterized protein</fullName>
    </submittedName>
</protein>
<sequence>MNGYGRISVIPILRAVAKLLFKFSDEERQRKGPEKVGQPPFPRIELSYAKSNSDLLTSKGATAYAFKQGFNESISSDMDAAAPESHALSLLSTNSRGSSEPESFSFDSPLHANRCAFPQGLPLA</sequence>
<evidence type="ECO:0000256" key="1">
    <source>
        <dbReference type="SAM" id="MobiDB-lite"/>
    </source>
</evidence>